<dbReference type="Gene3D" id="3.40.50.1240">
    <property type="entry name" value="Phosphoglycerate mutase-like"/>
    <property type="match status" value="1"/>
</dbReference>
<reference evidence="1" key="1">
    <citation type="submission" date="2023-05" db="EMBL/GenBank/DDBJ databases">
        <title>Whole genome sequence of Commensalibacter sp.</title>
        <authorList>
            <person name="Charoenyingcharoen P."/>
            <person name="Yukphan P."/>
        </authorList>
    </citation>
    <scope>NUCLEOTIDE SEQUENCE</scope>
    <source>
        <strain evidence="1">TBRC 10068</strain>
    </source>
</reference>
<dbReference type="CDD" id="cd07067">
    <property type="entry name" value="HP_PGM_like"/>
    <property type="match status" value="1"/>
</dbReference>
<dbReference type="SMART" id="SM00855">
    <property type="entry name" value="PGAM"/>
    <property type="match status" value="1"/>
</dbReference>
<name>A0ABT6Q6E1_9PROT</name>
<accession>A0ABT6Q6E1</accession>
<dbReference type="EMBL" id="JASBAN010000001">
    <property type="protein sequence ID" value="MDI2112464.1"/>
    <property type="molecule type" value="Genomic_DNA"/>
</dbReference>
<sequence length="170" mass="19410">MSATSYLTLFILRHAKAKDHADTDFDRPLTKKGHQQAVEKGNLLKSKTCFIDTILCSSAKRTTETFSYLDLNIDQSHIVTDRNLYLCDPEILLTYTQQITHGNSALIIGHNPGLHQFAYDLLSPRPIHQIEEKDSLSQSLPKCGLVEIHFHCKNWSEINWHQGLLSSYYP</sequence>
<evidence type="ECO:0000313" key="2">
    <source>
        <dbReference type="Proteomes" id="UP001431775"/>
    </source>
</evidence>
<evidence type="ECO:0000313" key="1">
    <source>
        <dbReference type="EMBL" id="MDI2112464.1"/>
    </source>
</evidence>
<dbReference type="PANTHER" id="PTHR47623:SF1">
    <property type="entry name" value="OS09G0287300 PROTEIN"/>
    <property type="match status" value="1"/>
</dbReference>
<dbReference type="Pfam" id="PF00300">
    <property type="entry name" value="His_Phos_1"/>
    <property type="match status" value="1"/>
</dbReference>
<dbReference type="SUPFAM" id="SSF53254">
    <property type="entry name" value="Phosphoglycerate mutase-like"/>
    <property type="match status" value="1"/>
</dbReference>
<dbReference type="PANTHER" id="PTHR47623">
    <property type="entry name" value="OS09G0287300 PROTEIN"/>
    <property type="match status" value="1"/>
</dbReference>
<organism evidence="1 2">
    <name type="scientific">Commensalibacter nepenthis</name>
    <dbReference type="NCBI Taxonomy" id="3043872"/>
    <lineage>
        <taxon>Bacteria</taxon>
        <taxon>Pseudomonadati</taxon>
        <taxon>Pseudomonadota</taxon>
        <taxon>Alphaproteobacteria</taxon>
        <taxon>Acetobacterales</taxon>
        <taxon>Acetobacteraceae</taxon>
    </lineage>
</organism>
<proteinExistence type="predicted"/>
<protein>
    <submittedName>
        <fullName evidence="1">Histidine phosphatase family protein</fullName>
    </submittedName>
</protein>
<keyword evidence="2" id="KW-1185">Reference proteome</keyword>
<dbReference type="RefSeq" id="WP_281462108.1">
    <property type="nucleotide sequence ID" value="NZ_JASBAN010000001.1"/>
</dbReference>
<dbReference type="InterPro" id="IPR029033">
    <property type="entry name" value="His_PPase_superfam"/>
</dbReference>
<dbReference type="Proteomes" id="UP001431775">
    <property type="component" value="Unassembled WGS sequence"/>
</dbReference>
<gene>
    <name evidence="1" type="ORF">QJV33_04010</name>
</gene>
<comment type="caution">
    <text evidence="1">The sequence shown here is derived from an EMBL/GenBank/DDBJ whole genome shotgun (WGS) entry which is preliminary data.</text>
</comment>
<dbReference type="InterPro" id="IPR013078">
    <property type="entry name" value="His_Pase_superF_clade-1"/>
</dbReference>